<evidence type="ECO:0000259" key="10">
    <source>
        <dbReference type="Pfam" id="PF08242"/>
    </source>
</evidence>
<dbReference type="Pfam" id="PF08242">
    <property type="entry name" value="Methyltransf_12"/>
    <property type="match status" value="1"/>
</dbReference>
<evidence type="ECO:0000256" key="8">
    <source>
        <dbReference type="ARBA" id="ARBA00031347"/>
    </source>
</evidence>
<dbReference type="CDD" id="cd02440">
    <property type="entry name" value="AdoMet_MTases"/>
    <property type="match status" value="2"/>
</dbReference>
<evidence type="ECO:0000256" key="7">
    <source>
        <dbReference type="ARBA" id="ARBA00023136"/>
    </source>
</evidence>
<feature type="domain" description="Methyltransferase type 12" evidence="10">
    <location>
        <begin position="710"/>
        <end position="810"/>
    </location>
</feature>
<keyword evidence="4" id="KW-0813">Transport</keyword>
<dbReference type="GO" id="GO:0000139">
    <property type="term" value="C:Golgi membrane"/>
    <property type="evidence" value="ECO:0007669"/>
    <property type="project" value="UniProtKB-SubCell"/>
</dbReference>
<evidence type="ECO:0000256" key="4">
    <source>
        <dbReference type="ARBA" id="ARBA00022448"/>
    </source>
</evidence>
<gene>
    <name evidence="11" type="ORF">FSB_LOCUS39157</name>
</gene>
<dbReference type="InterPro" id="IPR007255">
    <property type="entry name" value="COG8"/>
</dbReference>
<evidence type="ECO:0000256" key="2">
    <source>
        <dbReference type="ARBA" id="ARBA00006419"/>
    </source>
</evidence>
<dbReference type="PANTHER" id="PTHR21311">
    <property type="entry name" value="CONSERVED OLIGOMERIC GOLGI COMPLEX COMPONENT 8"/>
    <property type="match status" value="1"/>
</dbReference>
<feature type="compositionally biased region" description="Basic and acidic residues" evidence="9">
    <location>
        <begin position="589"/>
        <end position="610"/>
    </location>
</feature>
<dbReference type="InterPro" id="IPR016159">
    <property type="entry name" value="Cullin_repeat-like_dom_sf"/>
</dbReference>
<dbReference type="Pfam" id="PF04124">
    <property type="entry name" value="Dor1"/>
    <property type="match status" value="1"/>
</dbReference>
<sequence>MESENAAEETTSSQLSSLLPLSSASPSQQPYVSELLSFTLDRLHKEPELLRVDAERIRRQMQEVAVGNYRAFISAADALLAIREEVSAIDNHLESLINEIPKLTSGCTEFIDSAEQILEKRKMNQTLLANHSTLLDLLEIPQLMDTCVRNGNYDEALDLEAFVCKLSTMHPKLPVIQALAAEVRQTTQSLLSQLLQKLRSNIQLPECLRIIGYLRRIGVFSDYEMRLQFLRCREAWLTGLLEDLDQRNPYEYLKGMINCHRMHLFDVVNQYRAIFSDDTSGSEENYDGGLIFSWAMHQITSHLKTLKFMLPKITEGGSLSNILDQCMYCAMGLGWVGLDFRGLLPPLFEEAVLNLFSKNMSTAVENFQVVLDSHRWVPLPSVGFPANSFGDDSQEDVTPPSYLMEHPPLAVFVNGKFNICFFAGCHFRTEELFFTLVNFLPVNFGGCGVSAAMNELRPCAPISLKHLLAQELIKGLQAVSNSLLRYNTTRMLRESESGLFLALCRAFIEVAYPHCATCFGRCYPGGGALIMDAKNLYDGIGRLLTVSPSRDLIKPANNAEEKSISQNGDLPVVENGAMPGVEQSEGTDADEKEKSPTLQTEERHSDRCGGDARLGLSASSGARLELSASSGARLRKMASDAQEGEAQKIQIFPTSTNSISPFWREKYEREAKKYWDIFYKRHQDRFFKDRHYLDKEWGHYFSGSGRKVLLEIGCGAGNTIFPLLATYPDVFVYACDFSPRAVNLVKMHKDFKESQVSAFVCDLTVDDLSKEISPSSIDIVTMIFVLSAVSPDKMPLVLQNIIKILKPNGYVLFRDYAIGDLAQERFTSKDQKISENFYVRGDGTRAFYFSNEFLTSLFKENGFAVEELGLCCKQVENRSRELVMNRRWIQAVFRHSDDVNSSSSMEASVKIDFPGEEYIEPKVKGNTLTGLVNNFEVDMSEGVAVDMFGISPSSDNEIVVVNLGGSNYNIEVLSKEYQHTCKSTGLMLWESARLMASVLAENPTVVAGKRVLELGCGCGGICSMASVVSADLVVATDGDTNALDLLAQNVTSNIKPPFLSKLITKRLQWGNRDHIEAIKEINDRGFDVIIGTDVTYIPEAILPLFATAKDLISSKGGITEDQEPALILCHVFRRVDEPSILSAASKFGFRLVDKWPEVTTSNPSKSIINSWFSDNAFKECIPIAALNIMYFQIE</sequence>
<evidence type="ECO:0000256" key="9">
    <source>
        <dbReference type="SAM" id="MobiDB-lite"/>
    </source>
</evidence>
<dbReference type="SUPFAM" id="SSF53335">
    <property type="entry name" value="S-adenosyl-L-methionine-dependent methyltransferases"/>
    <property type="match status" value="2"/>
</dbReference>
<evidence type="ECO:0000256" key="5">
    <source>
        <dbReference type="ARBA" id="ARBA00022927"/>
    </source>
</evidence>
<keyword evidence="6" id="KW-0333">Golgi apparatus</keyword>
<reference evidence="11" key="1">
    <citation type="submission" date="2018-02" db="EMBL/GenBank/DDBJ databases">
        <authorList>
            <person name="Cohen D.B."/>
            <person name="Kent A.D."/>
        </authorList>
    </citation>
    <scope>NUCLEOTIDE SEQUENCE</scope>
</reference>
<proteinExistence type="inferred from homology"/>
<evidence type="ECO:0000256" key="1">
    <source>
        <dbReference type="ARBA" id="ARBA00004395"/>
    </source>
</evidence>
<dbReference type="InterPro" id="IPR029063">
    <property type="entry name" value="SAM-dependent_MTases_sf"/>
</dbReference>
<dbReference type="SUPFAM" id="SSF74788">
    <property type="entry name" value="Cullin repeat-like"/>
    <property type="match status" value="1"/>
</dbReference>
<dbReference type="GO" id="GO:0006891">
    <property type="term" value="P:intra-Golgi vesicle-mediated transport"/>
    <property type="evidence" value="ECO:0007669"/>
    <property type="project" value="TreeGrafter"/>
</dbReference>
<evidence type="ECO:0000313" key="11">
    <source>
        <dbReference type="EMBL" id="SPD11275.1"/>
    </source>
</evidence>
<comment type="similarity">
    <text evidence="2">Belongs to the COG8 family.</text>
</comment>
<dbReference type="Pfam" id="PF10294">
    <property type="entry name" value="Methyltransf_16"/>
    <property type="match status" value="1"/>
</dbReference>
<name>A0A2N9HHA3_FAGSY</name>
<comment type="subcellular location">
    <subcellularLocation>
        <location evidence="1">Golgi apparatus membrane</location>
        <topology evidence="1">Peripheral membrane protein</topology>
    </subcellularLocation>
</comment>
<dbReference type="GO" id="GO:0015031">
    <property type="term" value="P:protein transport"/>
    <property type="evidence" value="ECO:0007669"/>
    <property type="project" value="UniProtKB-KW"/>
</dbReference>
<feature type="region of interest" description="Disordered" evidence="9">
    <location>
        <begin position="1"/>
        <end position="26"/>
    </location>
</feature>
<organism evidence="11">
    <name type="scientific">Fagus sylvatica</name>
    <name type="common">Beechnut</name>
    <dbReference type="NCBI Taxonomy" id="28930"/>
    <lineage>
        <taxon>Eukaryota</taxon>
        <taxon>Viridiplantae</taxon>
        <taxon>Streptophyta</taxon>
        <taxon>Embryophyta</taxon>
        <taxon>Tracheophyta</taxon>
        <taxon>Spermatophyta</taxon>
        <taxon>Magnoliopsida</taxon>
        <taxon>eudicotyledons</taxon>
        <taxon>Gunneridae</taxon>
        <taxon>Pentapetalae</taxon>
        <taxon>rosids</taxon>
        <taxon>fabids</taxon>
        <taxon>Fagales</taxon>
        <taxon>Fagaceae</taxon>
        <taxon>Fagus</taxon>
    </lineage>
</organism>
<accession>A0A2N9HHA3</accession>
<dbReference type="PANTHER" id="PTHR21311:SF0">
    <property type="entry name" value="CONSERVED OLIGOMERIC GOLGI COMPLEX SUBUNIT 8"/>
    <property type="match status" value="1"/>
</dbReference>
<dbReference type="AlphaFoldDB" id="A0A2N9HHA3"/>
<dbReference type="InterPro" id="IPR013217">
    <property type="entry name" value="Methyltransf_12"/>
</dbReference>
<dbReference type="Gene3D" id="3.40.50.150">
    <property type="entry name" value="Vaccinia Virus protein VP39"/>
    <property type="match status" value="2"/>
</dbReference>
<evidence type="ECO:0000256" key="6">
    <source>
        <dbReference type="ARBA" id="ARBA00023034"/>
    </source>
</evidence>
<feature type="region of interest" description="Disordered" evidence="9">
    <location>
        <begin position="557"/>
        <end position="615"/>
    </location>
</feature>
<dbReference type="InterPro" id="IPR019410">
    <property type="entry name" value="Methyltransf_16"/>
</dbReference>
<dbReference type="EMBL" id="OIVN01003446">
    <property type="protein sequence ID" value="SPD11275.1"/>
    <property type="molecule type" value="Genomic_DNA"/>
</dbReference>
<feature type="compositionally biased region" description="Low complexity" evidence="9">
    <location>
        <begin position="8"/>
        <end position="26"/>
    </location>
</feature>
<protein>
    <recommendedName>
        <fullName evidence="3">Conserved oligomeric Golgi complex subunit 8</fullName>
    </recommendedName>
    <alternativeName>
        <fullName evidence="8">Component of oligomeric Golgi complex 8</fullName>
    </alternativeName>
</protein>
<dbReference type="GO" id="GO:0017119">
    <property type="term" value="C:Golgi transport complex"/>
    <property type="evidence" value="ECO:0007669"/>
    <property type="project" value="InterPro"/>
</dbReference>
<keyword evidence="5" id="KW-0653">Protein transport</keyword>
<evidence type="ECO:0000256" key="3">
    <source>
        <dbReference type="ARBA" id="ARBA00020983"/>
    </source>
</evidence>
<keyword evidence="7" id="KW-0472">Membrane</keyword>